<keyword evidence="2" id="KW-0547">Nucleotide-binding</keyword>
<name>A0A7X2NU59_9FIRM</name>
<dbReference type="Proteomes" id="UP000461880">
    <property type="component" value="Unassembled WGS sequence"/>
</dbReference>
<dbReference type="EMBL" id="VUMN01000035">
    <property type="protein sequence ID" value="MSS59533.1"/>
    <property type="molecule type" value="Genomic_DNA"/>
</dbReference>
<evidence type="ECO:0000259" key="1">
    <source>
        <dbReference type="Pfam" id="PF01695"/>
    </source>
</evidence>
<gene>
    <name evidence="2" type="ORF">FYJ51_11580</name>
</gene>
<keyword evidence="2" id="KW-0067">ATP-binding</keyword>
<dbReference type="AlphaFoldDB" id="A0A7X2NU59"/>
<dbReference type="Pfam" id="PF01695">
    <property type="entry name" value="IstB_IS21"/>
    <property type="match status" value="1"/>
</dbReference>
<comment type="caution">
    <text evidence="2">The sequence shown here is derived from an EMBL/GenBank/DDBJ whole genome shotgun (WGS) entry which is preliminary data.</text>
</comment>
<proteinExistence type="predicted"/>
<organism evidence="2 3">
    <name type="scientific">Stecheria intestinalis</name>
    <dbReference type="NCBI Taxonomy" id="2606630"/>
    <lineage>
        <taxon>Bacteria</taxon>
        <taxon>Bacillati</taxon>
        <taxon>Bacillota</taxon>
        <taxon>Erysipelotrichia</taxon>
        <taxon>Erysipelotrichales</taxon>
        <taxon>Erysipelotrichaceae</taxon>
        <taxon>Stecheria</taxon>
    </lineage>
</organism>
<dbReference type="Gene3D" id="3.40.50.300">
    <property type="entry name" value="P-loop containing nucleotide triphosphate hydrolases"/>
    <property type="match status" value="1"/>
</dbReference>
<feature type="domain" description="IstB-like ATP-binding" evidence="1">
    <location>
        <begin position="1"/>
        <end position="128"/>
    </location>
</feature>
<protein>
    <submittedName>
        <fullName evidence="2">ATP-binding protein</fullName>
    </submittedName>
</protein>
<evidence type="ECO:0000313" key="2">
    <source>
        <dbReference type="EMBL" id="MSS59533.1"/>
    </source>
</evidence>
<reference evidence="2 3" key="1">
    <citation type="submission" date="2019-08" db="EMBL/GenBank/DDBJ databases">
        <title>In-depth cultivation of the pig gut microbiome towards novel bacterial diversity and tailored functional studies.</title>
        <authorList>
            <person name="Wylensek D."/>
            <person name="Hitch T.C.A."/>
            <person name="Clavel T."/>
        </authorList>
    </citation>
    <scope>NUCLEOTIDE SEQUENCE [LARGE SCALE GENOMIC DNA]</scope>
    <source>
        <strain evidence="2 3">Oil+RF-744-GAM-WT-6</strain>
    </source>
</reference>
<dbReference type="InterPro" id="IPR027417">
    <property type="entry name" value="P-loop_NTPase"/>
</dbReference>
<dbReference type="InterPro" id="IPR002611">
    <property type="entry name" value="IstB_ATP-bd"/>
</dbReference>
<evidence type="ECO:0000313" key="3">
    <source>
        <dbReference type="Proteomes" id="UP000461880"/>
    </source>
</evidence>
<sequence>MAFGHSCCELGIKTYFFTSSELNEKLNQAKRYGRTTNVINGLVKPSYLIIDEIGWCCFDAENTRILFDIINRRTNKEGPHCLILTSNKTPDTWGSYFEEKDTTLCTLDRIFDDAIVYMMKGPSYRGQKLQTLAVEAQ</sequence>
<dbReference type="GO" id="GO:0005524">
    <property type="term" value="F:ATP binding"/>
    <property type="evidence" value="ECO:0007669"/>
    <property type="project" value="UniProtKB-KW"/>
</dbReference>
<dbReference type="SUPFAM" id="SSF52540">
    <property type="entry name" value="P-loop containing nucleoside triphosphate hydrolases"/>
    <property type="match status" value="1"/>
</dbReference>
<keyword evidence="3" id="KW-1185">Reference proteome</keyword>
<accession>A0A7X2NU59</accession>